<sequence length="138" mass="15733">MKKILFLAIISFSIIIPRGVLGFSQKKGDFLGFDSLFYQNLLESGLGESYKNQKEASFYTPTLFRDRIYIYFPNSSDTPLKIALYDVSARLVVQKVLSRRPKLFVFDEKDTESLSSGVYILQVGSEDNLSSKKIIKLK</sequence>
<name>A0A7C4TBX3_UNCW3</name>
<protein>
    <submittedName>
        <fullName evidence="2">T9SS type A sorting domain-containing protein</fullName>
    </submittedName>
</protein>
<dbReference type="AlphaFoldDB" id="A0A7C4TBX3"/>
<evidence type="ECO:0000259" key="1">
    <source>
        <dbReference type="Pfam" id="PF18962"/>
    </source>
</evidence>
<evidence type="ECO:0000313" key="2">
    <source>
        <dbReference type="EMBL" id="HGV97888.1"/>
    </source>
</evidence>
<organism evidence="2">
    <name type="scientific">candidate division WOR-3 bacterium</name>
    <dbReference type="NCBI Taxonomy" id="2052148"/>
    <lineage>
        <taxon>Bacteria</taxon>
        <taxon>Bacteria division WOR-3</taxon>
    </lineage>
</organism>
<gene>
    <name evidence="2" type="ORF">ENV60_06295</name>
</gene>
<accession>A0A7C4TBX3</accession>
<dbReference type="EMBL" id="DTGZ01000115">
    <property type="protein sequence ID" value="HGV97888.1"/>
    <property type="molecule type" value="Genomic_DNA"/>
</dbReference>
<proteinExistence type="predicted"/>
<dbReference type="Pfam" id="PF18962">
    <property type="entry name" value="Por_Secre_tail"/>
    <property type="match status" value="1"/>
</dbReference>
<dbReference type="NCBIfam" id="TIGR04183">
    <property type="entry name" value="Por_Secre_tail"/>
    <property type="match status" value="1"/>
</dbReference>
<comment type="caution">
    <text evidence="2">The sequence shown here is derived from an EMBL/GenBank/DDBJ whole genome shotgun (WGS) entry which is preliminary data.</text>
</comment>
<feature type="domain" description="Secretion system C-terminal sorting" evidence="1">
    <location>
        <begin position="66"/>
        <end position="135"/>
    </location>
</feature>
<dbReference type="InterPro" id="IPR026444">
    <property type="entry name" value="Secre_tail"/>
</dbReference>
<reference evidence="2" key="1">
    <citation type="journal article" date="2020" name="mSystems">
        <title>Genome- and Community-Level Interaction Insights into Carbon Utilization and Element Cycling Functions of Hydrothermarchaeota in Hydrothermal Sediment.</title>
        <authorList>
            <person name="Zhou Z."/>
            <person name="Liu Y."/>
            <person name="Xu W."/>
            <person name="Pan J."/>
            <person name="Luo Z.H."/>
            <person name="Li M."/>
        </authorList>
    </citation>
    <scope>NUCLEOTIDE SEQUENCE [LARGE SCALE GENOMIC DNA]</scope>
    <source>
        <strain evidence="2">SpSt-774</strain>
    </source>
</reference>